<accession>A0ABR0WIW0</accession>
<reference evidence="1 2" key="1">
    <citation type="journal article" date="2021" name="Comput. Struct. Biotechnol. J.">
        <title>De novo genome assembly of the potent medicinal plant Rehmannia glutinosa using nanopore technology.</title>
        <authorList>
            <person name="Ma L."/>
            <person name="Dong C."/>
            <person name="Song C."/>
            <person name="Wang X."/>
            <person name="Zheng X."/>
            <person name="Niu Y."/>
            <person name="Chen S."/>
            <person name="Feng W."/>
        </authorList>
    </citation>
    <scope>NUCLEOTIDE SEQUENCE [LARGE SCALE GENOMIC DNA]</scope>
    <source>
        <strain evidence="1">DH-2019</strain>
    </source>
</reference>
<name>A0ABR0WIW0_REHGL</name>
<dbReference type="EMBL" id="JABTTQ020000010">
    <property type="protein sequence ID" value="KAK6147482.1"/>
    <property type="molecule type" value="Genomic_DNA"/>
</dbReference>
<evidence type="ECO:0008006" key="3">
    <source>
        <dbReference type="Google" id="ProtNLM"/>
    </source>
</evidence>
<evidence type="ECO:0000313" key="2">
    <source>
        <dbReference type="Proteomes" id="UP001318860"/>
    </source>
</evidence>
<protein>
    <recommendedName>
        <fullName evidence="3">Non-haem dioxygenase N-terminal domain-containing protein</fullName>
    </recommendedName>
</protein>
<gene>
    <name evidence="1" type="ORF">DH2020_018394</name>
</gene>
<comment type="caution">
    <text evidence="1">The sequence shown here is derived from an EMBL/GenBank/DDBJ whole genome shotgun (WGS) entry which is preliminary data.</text>
</comment>
<sequence>MKLINHGISEELLERVKKVALECYKMERGSNFKTSKPVQLLNGLIENKSDEKIVSIGKMFSCSEMRNDDQWPSKTPAFK</sequence>
<keyword evidence="2" id="KW-1185">Reference proteome</keyword>
<dbReference type="Proteomes" id="UP001318860">
    <property type="component" value="Unassembled WGS sequence"/>
</dbReference>
<proteinExistence type="predicted"/>
<evidence type="ECO:0000313" key="1">
    <source>
        <dbReference type="EMBL" id="KAK6147482.1"/>
    </source>
</evidence>
<organism evidence="1 2">
    <name type="scientific">Rehmannia glutinosa</name>
    <name type="common">Chinese foxglove</name>
    <dbReference type="NCBI Taxonomy" id="99300"/>
    <lineage>
        <taxon>Eukaryota</taxon>
        <taxon>Viridiplantae</taxon>
        <taxon>Streptophyta</taxon>
        <taxon>Embryophyta</taxon>
        <taxon>Tracheophyta</taxon>
        <taxon>Spermatophyta</taxon>
        <taxon>Magnoliopsida</taxon>
        <taxon>eudicotyledons</taxon>
        <taxon>Gunneridae</taxon>
        <taxon>Pentapetalae</taxon>
        <taxon>asterids</taxon>
        <taxon>lamiids</taxon>
        <taxon>Lamiales</taxon>
        <taxon>Orobanchaceae</taxon>
        <taxon>Rehmannieae</taxon>
        <taxon>Rehmannia</taxon>
    </lineage>
</organism>